<dbReference type="GO" id="GO:0008878">
    <property type="term" value="F:glucose-1-phosphate adenylyltransferase activity"/>
    <property type="evidence" value="ECO:0007669"/>
    <property type="project" value="InterPro"/>
</dbReference>
<dbReference type="KEGG" id="cluj:IAU68_03325"/>
<evidence type="ECO:0000313" key="9">
    <source>
        <dbReference type="EMBL" id="QNP90806.1"/>
    </source>
</evidence>
<evidence type="ECO:0000313" key="10">
    <source>
        <dbReference type="Proteomes" id="UP000516235"/>
    </source>
</evidence>
<dbReference type="EMBL" id="JACMYE010000007">
    <property type="protein sequence ID" value="MBC3179450.1"/>
    <property type="molecule type" value="Genomic_DNA"/>
</dbReference>
<keyword evidence="11" id="KW-1185">Reference proteome</keyword>
<evidence type="ECO:0000313" key="8">
    <source>
        <dbReference type="EMBL" id="MBC3179450.1"/>
    </source>
</evidence>
<dbReference type="InterPro" id="IPR056818">
    <property type="entry name" value="GlmU/GlgC-like_hexapep"/>
</dbReference>
<name>A0A7H0K0J0_9CORY</name>
<dbReference type="Proteomes" id="UP000516235">
    <property type="component" value="Chromosome"/>
</dbReference>
<dbReference type="AlphaFoldDB" id="A0A7H0K0J0"/>
<gene>
    <name evidence="8" type="ORF">H7348_09065</name>
    <name evidence="9" type="ORF">IAU68_03325</name>
</gene>
<evidence type="ECO:0000256" key="2">
    <source>
        <dbReference type="ARBA" id="ARBA00022679"/>
    </source>
</evidence>
<feature type="domain" description="Glucose-1-phosphate adenylyltransferase/Bifunctional protein GlmU-like C-terminal hexapeptide" evidence="7">
    <location>
        <begin position="287"/>
        <end position="355"/>
    </location>
</feature>
<evidence type="ECO:0000256" key="1">
    <source>
        <dbReference type="ARBA" id="ARBA00010443"/>
    </source>
</evidence>
<accession>A0A7H0K0J0</accession>
<dbReference type="RefSeq" id="WP_171194491.1">
    <property type="nucleotide sequence ID" value="NZ_CP061032.1"/>
</dbReference>
<organism evidence="9 10">
    <name type="scientific">Corynebacterium lujinxingii</name>
    <dbReference type="NCBI Taxonomy" id="2763010"/>
    <lineage>
        <taxon>Bacteria</taxon>
        <taxon>Bacillati</taxon>
        <taxon>Actinomycetota</taxon>
        <taxon>Actinomycetes</taxon>
        <taxon>Mycobacteriales</taxon>
        <taxon>Corynebacteriaceae</taxon>
        <taxon>Corynebacterium</taxon>
    </lineage>
</organism>
<sequence>MTRTTVALVLAGGRGSRLSPLTDHRPKPAVPLAGSFSLIDVTLSNLANSGLRNVWIAEQYLPNHLNRHLAGGRPWDLDGTRDGLRVLPPREGGEGDGFTEGNGHALYQHLEEVERFGADTLVVCSADHLYQLDFRDVLEQHDRLGSDLTVVTTEVAEDPSRYGVVSSRDGEVVTYDYKPESPSGSVVATEVFVYSVTALRKACDALVSSDSDGEELADYGDTIVPYMVENCTVHEFRMEGYWRDLGTIDAYFQAHMELIDGHGLDIFRPDWPLVTKVHTTPPARVHAQAEVHDSLLCPGANVSGNVEHSVIGPGVVVEAGATVRRSILIGDVRVPAGAVLESVIADRGAHVPDGSTGATKPGPGNITVLSVDN</sequence>
<dbReference type="PANTHER" id="PTHR43523">
    <property type="entry name" value="GLUCOSE-1-PHOSPHATE ADENYLYLTRANSFERASE-RELATED"/>
    <property type="match status" value="1"/>
</dbReference>
<dbReference type="PANTHER" id="PTHR43523:SF2">
    <property type="entry name" value="GLUCOSE-1-PHOSPHATE ADENYLYLTRANSFERASE"/>
    <property type="match status" value="1"/>
</dbReference>
<proteinExistence type="inferred from homology"/>
<dbReference type="Gene3D" id="3.90.550.10">
    <property type="entry name" value="Spore Coat Polysaccharide Biosynthesis Protein SpsA, Chain A"/>
    <property type="match status" value="1"/>
</dbReference>
<dbReference type="InterPro" id="IPR011004">
    <property type="entry name" value="Trimer_LpxA-like_sf"/>
</dbReference>
<evidence type="ECO:0000256" key="3">
    <source>
        <dbReference type="ARBA" id="ARBA00022695"/>
    </source>
</evidence>
<evidence type="ECO:0000259" key="7">
    <source>
        <dbReference type="Pfam" id="PF24894"/>
    </source>
</evidence>
<dbReference type="InterPro" id="IPR029044">
    <property type="entry name" value="Nucleotide-diphossugar_trans"/>
</dbReference>
<dbReference type="EMBL" id="CP061032">
    <property type="protein sequence ID" value="QNP90806.1"/>
    <property type="molecule type" value="Genomic_DNA"/>
</dbReference>
<dbReference type="CDD" id="cd02508">
    <property type="entry name" value="ADP_Glucose_PP"/>
    <property type="match status" value="1"/>
</dbReference>
<dbReference type="InterPro" id="IPR005835">
    <property type="entry name" value="NTP_transferase_dom"/>
</dbReference>
<dbReference type="Gene3D" id="2.160.10.10">
    <property type="entry name" value="Hexapeptide repeat proteins"/>
    <property type="match status" value="1"/>
</dbReference>
<keyword evidence="4" id="KW-0320">Glycogen biosynthesis</keyword>
<dbReference type="Pfam" id="PF00483">
    <property type="entry name" value="NTP_transferase"/>
    <property type="match status" value="1"/>
</dbReference>
<dbReference type="InterPro" id="IPR011831">
    <property type="entry name" value="ADP-Glc_PPase"/>
</dbReference>
<dbReference type="Pfam" id="PF24894">
    <property type="entry name" value="Hexapep_GlmU"/>
    <property type="match status" value="1"/>
</dbReference>
<evidence type="ECO:0000313" key="11">
    <source>
        <dbReference type="Proteomes" id="UP000642876"/>
    </source>
</evidence>
<dbReference type="GO" id="GO:0005978">
    <property type="term" value="P:glycogen biosynthetic process"/>
    <property type="evidence" value="ECO:0007669"/>
    <property type="project" value="UniProtKB-KW"/>
</dbReference>
<keyword evidence="2 9" id="KW-0808">Transferase</keyword>
<evidence type="ECO:0000256" key="4">
    <source>
        <dbReference type="ARBA" id="ARBA00023056"/>
    </source>
</evidence>
<keyword evidence="3" id="KW-0548">Nucleotidyltransferase</keyword>
<evidence type="ECO:0000259" key="6">
    <source>
        <dbReference type="Pfam" id="PF00483"/>
    </source>
</evidence>
<evidence type="ECO:0000256" key="5">
    <source>
        <dbReference type="SAM" id="MobiDB-lite"/>
    </source>
</evidence>
<reference evidence="10 11" key="1">
    <citation type="submission" date="2020-08" db="EMBL/GenBank/DDBJ databases">
        <title>novel species in genus Corynebacterium.</title>
        <authorList>
            <person name="Zhang G."/>
        </authorList>
    </citation>
    <scope>NUCLEOTIDE SEQUENCE [LARGE SCALE GENOMIC DNA]</scope>
    <source>
        <strain evidence="9">Zg-917</strain>
        <strain evidence="10 11">zg-917</strain>
    </source>
</reference>
<dbReference type="Proteomes" id="UP000642876">
    <property type="component" value="Unassembled WGS sequence"/>
</dbReference>
<protein>
    <submittedName>
        <fullName evidence="9">NTP transferase domain-containing protein</fullName>
    </submittedName>
</protein>
<feature type="domain" description="Nucleotidyl transferase" evidence="6">
    <location>
        <begin position="7"/>
        <end position="259"/>
    </location>
</feature>
<feature type="region of interest" description="Disordered" evidence="5">
    <location>
        <begin position="350"/>
        <end position="373"/>
    </location>
</feature>
<comment type="similarity">
    <text evidence="1">Belongs to the bacterial/plant glucose-1-phosphate adenylyltransferase family.</text>
</comment>
<dbReference type="SUPFAM" id="SSF51161">
    <property type="entry name" value="Trimeric LpxA-like enzymes"/>
    <property type="match status" value="1"/>
</dbReference>
<dbReference type="SUPFAM" id="SSF53448">
    <property type="entry name" value="Nucleotide-diphospho-sugar transferases"/>
    <property type="match status" value="1"/>
</dbReference>